<dbReference type="Gene3D" id="3.30.230.70">
    <property type="entry name" value="GHMP Kinase, N-terminal domain"/>
    <property type="match status" value="1"/>
</dbReference>
<dbReference type="GO" id="GO:0000175">
    <property type="term" value="F:3'-5'-RNA exonuclease activity"/>
    <property type="evidence" value="ECO:0007669"/>
    <property type="project" value="TreeGrafter"/>
</dbReference>
<gene>
    <name evidence="4" type="ORF">LVJ77_04685</name>
</gene>
<evidence type="ECO:0000256" key="1">
    <source>
        <dbReference type="SAM" id="MobiDB-lite"/>
    </source>
</evidence>
<proteinExistence type="predicted"/>
<organism evidence="4 5">
    <name type="scientific">Conchiformibius kuhniae</name>
    <dbReference type="NCBI Taxonomy" id="211502"/>
    <lineage>
        <taxon>Bacteria</taxon>
        <taxon>Pseudomonadati</taxon>
        <taxon>Pseudomonadota</taxon>
        <taxon>Betaproteobacteria</taxon>
        <taxon>Neisseriales</taxon>
        <taxon>Neisseriaceae</taxon>
        <taxon>Conchiformibius</taxon>
    </lineage>
</organism>
<feature type="region of interest" description="Disordered" evidence="1">
    <location>
        <begin position="193"/>
        <end position="216"/>
    </location>
</feature>
<reference evidence="4" key="1">
    <citation type="submission" date="2021-12" db="EMBL/GenBank/DDBJ databases">
        <authorList>
            <person name="Veyrier F.J."/>
        </authorList>
    </citation>
    <scope>NUCLEOTIDE SEQUENCE</scope>
    <source>
        <strain evidence="4">17694</strain>
    </source>
</reference>
<evidence type="ECO:0000313" key="4">
    <source>
        <dbReference type="EMBL" id="UOP05455.1"/>
    </source>
</evidence>
<dbReference type="InterPro" id="IPR036345">
    <property type="entry name" value="ExoRNase_PH_dom2_sf"/>
</dbReference>
<dbReference type="InterPro" id="IPR015847">
    <property type="entry name" value="ExoRNase_PH_dom2"/>
</dbReference>
<dbReference type="PANTHER" id="PTHR11252:SF0">
    <property type="entry name" value="POLYRIBONUCLEOTIDE NUCLEOTIDYLTRANSFERASE 1, MITOCHONDRIAL"/>
    <property type="match status" value="1"/>
</dbReference>
<dbReference type="GO" id="GO:0005829">
    <property type="term" value="C:cytosol"/>
    <property type="evidence" value="ECO:0007669"/>
    <property type="project" value="TreeGrafter"/>
</dbReference>
<dbReference type="EMBL" id="CP091521">
    <property type="protein sequence ID" value="UOP05455.1"/>
    <property type="molecule type" value="Genomic_DNA"/>
</dbReference>
<protein>
    <submittedName>
        <fullName evidence="4">Uncharacterized protein</fullName>
    </submittedName>
</protein>
<dbReference type="GO" id="GO:0006402">
    <property type="term" value="P:mRNA catabolic process"/>
    <property type="evidence" value="ECO:0007669"/>
    <property type="project" value="InterPro"/>
</dbReference>
<dbReference type="GO" id="GO:0004654">
    <property type="term" value="F:polyribonucleotide nucleotidyltransferase activity"/>
    <property type="evidence" value="ECO:0007669"/>
    <property type="project" value="InterPro"/>
</dbReference>
<dbReference type="InterPro" id="IPR027408">
    <property type="entry name" value="PNPase/RNase_PH_dom_sf"/>
</dbReference>
<name>A0A8T9MX61_9NEIS</name>
<dbReference type="PANTHER" id="PTHR11252">
    <property type="entry name" value="POLYRIBONUCLEOTIDE NUCLEOTIDYLTRANSFERASE"/>
    <property type="match status" value="1"/>
</dbReference>
<dbReference type="AlphaFoldDB" id="A0A8T9MX61"/>
<dbReference type="GO" id="GO:0003723">
    <property type="term" value="F:RNA binding"/>
    <property type="evidence" value="ECO:0007669"/>
    <property type="project" value="InterPro"/>
</dbReference>
<dbReference type="Pfam" id="PF03726">
    <property type="entry name" value="PNPase"/>
    <property type="match status" value="1"/>
</dbReference>
<dbReference type="Proteomes" id="UP000831534">
    <property type="component" value="Chromosome"/>
</dbReference>
<feature type="domain" description="Polyribonucleotide nucleotidyltransferase RNA-binding" evidence="3">
    <location>
        <begin position="88"/>
        <end position="166"/>
    </location>
</feature>
<evidence type="ECO:0000259" key="2">
    <source>
        <dbReference type="Pfam" id="PF03725"/>
    </source>
</evidence>
<dbReference type="InterPro" id="IPR036456">
    <property type="entry name" value="PNPase_PH_RNA-bd_sf"/>
</dbReference>
<evidence type="ECO:0000259" key="3">
    <source>
        <dbReference type="Pfam" id="PF03726"/>
    </source>
</evidence>
<keyword evidence="5" id="KW-1185">Reference proteome</keyword>
<reference evidence="4" key="2">
    <citation type="journal article" date="2022" name="Res Sq">
        <title>Evolution of multicellular longitudinally dividing oral cavity symbionts (Neisseriaceae).</title>
        <authorList>
            <person name="Nyongesa S."/>
            <person name="Weber P."/>
            <person name="Bernet E."/>
            <person name="Pullido F."/>
            <person name="Nieckarz M."/>
            <person name="Delaby M."/>
            <person name="Nieves C."/>
            <person name="Viehboeck T."/>
            <person name="Krause N."/>
            <person name="Rivera-Millot A."/>
            <person name="Nakamura A."/>
            <person name="Vischer N."/>
            <person name="VanNieuwenhze M."/>
            <person name="Brun Y."/>
            <person name="Cava F."/>
            <person name="Bulgheresi S."/>
            <person name="Veyrier F."/>
        </authorList>
    </citation>
    <scope>NUCLEOTIDE SEQUENCE</scope>
    <source>
        <strain evidence="4">17694</strain>
    </source>
</reference>
<sequence length="216" mass="23416">MGYVNDTYVLNPTKAQLNRSRLDLVVAGTAQAVLMVESEADILSEDIMLGAVVYGHEQMQTVINAINELADEVNPAVWDWQAPVADAELVAKVKEIAGDTVQAAFQIREKQARGAKIAEAWSAVETALITEDTDTLKANEIKGIFKQLEADVVRGQILEGKPRIDGTATPAPCARLTFKPMCCRARTAPPCSHAAKRRHLPLPRSARPATSKSSMP</sequence>
<dbReference type="Pfam" id="PF03725">
    <property type="entry name" value="RNase_PH_C"/>
    <property type="match status" value="1"/>
</dbReference>
<dbReference type="SUPFAM" id="SSF46915">
    <property type="entry name" value="Polynucleotide phosphorylase/guanosine pentaphosphate synthase (PNPase/GPSI), domain 3"/>
    <property type="match status" value="1"/>
</dbReference>
<dbReference type="InterPro" id="IPR012162">
    <property type="entry name" value="PNPase"/>
</dbReference>
<dbReference type="InterPro" id="IPR015848">
    <property type="entry name" value="PNPase_PH_RNA-bd_bac/org-type"/>
</dbReference>
<dbReference type="SUPFAM" id="SSF55666">
    <property type="entry name" value="Ribonuclease PH domain 2-like"/>
    <property type="match status" value="1"/>
</dbReference>
<dbReference type="GO" id="GO:0006396">
    <property type="term" value="P:RNA processing"/>
    <property type="evidence" value="ECO:0007669"/>
    <property type="project" value="InterPro"/>
</dbReference>
<dbReference type="Gene3D" id="1.10.10.400">
    <property type="entry name" value="Polyribonucleotide nucleotidyltransferase, RNA-binding domain"/>
    <property type="match status" value="1"/>
</dbReference>
<accession>A0A8T9MX61</accession>
<evidence type="ECO:0000313" key="5">
    <source>
        <dbReference type="Proteomes" id="UP000831534"/>
    </source>
</evidence>
<feature type="domain" description="Exoribonuclease phosphorolytic" evidence="2">
    <location>
        <begin position="1"/>
        <end position="57"/>
    </location>
</feature>